<name>E3MC14_CAERE</name>
<accession>E3MC14</accession>
<proteinExistence type="predicted"/>
<organism evidence="2">
    <name type="scientific">Caenorhabditis remanei</name>
    <name type="common">Caenorhabditis vulgaris</name>
    <dbReference type="NCBI Taxonomy" id="31234"/>
    <lineage>
        <taxon>Eukaryota</taxon>
        <taxon>Metazoa</taxon>
        <taxon>Ecdysozoa</taxon>
        <taxon>Nematoda</taxon>
        <taxon>Chromadorea</taxon>
        <taxon>Rhabditida</taxon>
        <taxon>Rhabditina</taxon>
        <taxon>Rhabditomorpha</taxon>
        <taxon>Rhabditoidea</taxon>
        <taxon>Rhabditidae</taxon>
        <taxon>Peloderinae</taxon>
        <taxon>Caenorhabditis</taxon>
    </lineage>
</organism>
<dbReference type="EMBL" id="DS268434">
    <property type="protein sequence ID" value="EFO98153.1"/>
    <property type="molecule type" value="Genomic_DNA"/>
</dbReference>
<dbReference type="GeneID" id="9807840"/>
<dbReference type="RefSeq" id="XP_003106211.2">
    <property type="nucleotide sequence ID" value="XM_003106163.2"/>
</dbReference>
<dbReference type="KEGG" id="crq:GCK72_025676"/>
<dbReference type="CTD" id="9807840"/>
<sequence>MAQVAAQAADIAEVAEVAPLMKVLTHYTQCNTEEVVHQHRIQRMWYALKEVLDEKNTETVIMINNESDRPDIEDFLAETSEDFVDKDIKIVLFGSILEDVNKQLKGFYLAFEFPSKISLLGKLLATAFEKSTAINSTVQFGFICTNREKMNYLKALGMEQAKYGNEISNFMRPEKLEAIENYEKLREEMKARFKPDYMTVEDIKNIKPNANGHYVYPEKMITGPTESDYEDDDYFDERESCEGDYNYSDMEACWDDDYEEEY</sequence>
<dbReference type="AlphaFoldDB" id="E3MC14"/>
<protein>
    <submittedName>
        <fullName evidence="1">Uncharacterized protein</fullName>
    </submittedName>
</protein>
<dbReference type="Proteomes" id="UP000008281">
    <property type="component" value="Unassembled WGS sequence"/>
</dbReference>
<gene>
    <name evidence="1" type="ORF">CRE_15381</name>
</gene>
<reference evidence="1" key="1">
    <citation type="submission" date="2007-07" db="EMBL/GenBank/DDBJ databases">
        <title>PCAP assembly of the Caenorhabditis remanei genome.</title>
        <authorList>
            <consortium name="The Caenorhabditis remanei Sequencing Consortium"/>
            <person name="Wilson R.K."/>
        </authorList>
    </citation>
    <scope>NUCLEOTIDE SEQUENCE [LARGE SCALE GENOMIC DNA]</scope>
    <source>
        <strain evidence="1">PB4641</strain>
    </source>
</reference>
<keyword evidence="2" id="KW-1185">Reference proteome</keyword>
<evidence type="ECO:0000313" key="2">
    <source>
        <dbReference type="Proteomes" id="UP000008281"/>
    </source>
</evidence>
<evidence type="ECO:0000313" key="1">
    <source>
        <dbReference type="EMBL" id="EFO98153.1"/>
    </source>
</evidence>
<dbReference type="HOGENOM" id="CLU_1062602_0_0_1"/>